<name>A0ABW4WL64_9HYPH</name>
<proteinExistence type="predicted"/>
<evidence type="ECO:0000256" key="1">
    <source>
        <dbReference type="SAM" id="MobiDB-lite"/>
    </source>
</evidence>
<dbReference type="EMBL" id="JBHUGY010000054">
    <property type="protein sequence ID" value="MFD2057274.1"/>
    <property type="molecule type" value="Genomic_DNA"/>
</dbReference>
<keyword evidence="3" id="KW-1185">Reference proteome</keyword>
<organism evidence="2 3">
    <name type="scientific">Mesorhizobium calcicola</name>
    <dbReference type="NCBI Taxonomy" id="1300310"/>
    <lineage>
        <taxon>Bacteria</taxon>
        <taxon>Pseudomonadati</taxon>
        <taxon>Pseudomonadota</taxon>
        <taxon>Alphaproteobacteria</taxon>
        <taxon>Hyphomicrobiales</taxon>
        <taxon>Phyllobacteriaceae</taxon>
        <taxon>Mesorhizobium</taxon>
    </lineage>
</organism>
<dbReference type="RefSeq" id="WP_379025149.1">
    <property type="nucleotide sequence ID" value="NZ_JBHUGY010000054.1"/>
</dbReference>
<sequence>MTWKIVAGIHWEALKLRSRGARFRSSPPVTDPASHRDQATAFEPGE</sequence>
<protein>
    <submittedName>
        <fullName evidence="2">Uncharacterized protein</fullName>
    </submittedName>
</protein>
<evidence type="ECO:0000313" key="3">
    <source>
        <dbReference type="Proteomes" id="UP001597349"/>
    </source>
</evidence>
<comment type="caution">
    <text evidence="2">The sequence shown here is derived from an EMBL/GenBank/DDBJ whole genome shotgun (WGS) entry which is preliminary data.</text>
</comment>
<reference evidence="3" key="1">
    <citation type="journal article" date="2019" name="Int. J. Syst. Evol. Microbiol.">
        <title>The Global Catalogue of Microorganisms (GCM) 10K type strain sequencing project: providing services to taxonomists for standard genome sequencing and annotation.</title>
        <authorList>
            <consortium name="The Broad Institute Genomics Platform"/>
            <consortium name="The Broad Institute Genome Sequencing Center for Infectious Disease"/>
            <person name="Wu L."/>
            <person name="Ma J."/>
        </authorList>
    </citation>
    <scope>NUCLEOTIDE SEQUENCE [LARGE SCALE GENOMIC DNA]</scope>
    <source>
        <strain evidence="3">CGMCC 1.16226</strain>
    </source>
</reference>
<dbReference type="Proteomes" id="UP001597349">
    <property type="component" value="Unassembled WGS sequence"/>
</dbReference>
<evidence type="ECO:0000313" key="2">
    <source>
        <dbReference type="EMBL" id="MFD2057274.1"/>
    </source>
</evidence>
<feature type="region of interest" description="Disordered" evidence="1">
    <location>
        <begin position="21"/>
        <end position="46"/>
    </location>
</feature>
<gene>
    <name evidence="2" type="ORF">ACFSQT_30585</name>
</gene>
<accession>A0ABW4WL64</accession>